<reference evidence="1 2" key="1">
    <citation type="submission" date="2020-07" db="EMBL/GenBank/DDBJ databases">
        <authorList>
            <person name="Feng X."/>
        </authorList>
    </citation>
    <scope>NUCLEOTIDE SEQUENCE [LARGE SCALE GENOMIC DNA]</scope>
    <source>
        <strain evidence="1 2">JCM23202</strain>
    </source>
</reference>
<dbReference type="Pfam" id="PF19669">
    <property type="entry name" value="DUF6172"/>
    <property type="match status" value="1"/>
</dbReference>
<proteinExistence type="predicted"/>
<protein>
    <submittedName>
        <fullName evidence="1">Uncharacterized protein</fullName>
    </submittedName>
</protein>
<dbReference type="AlphaFoldDB" id="A0A7X1E6I5"/>
<sequence>MKKTFKRTAKLQYERWIDSVKNEVRKYLKRERKKKLPEGTDYWDFECQYGSEQETAKAIHVAELIKYIDQAAAQNRESFYLQILAKPRIRSKQGTAPQKDSAN</sequence>
<keyword evidence="2" id="KW-1185">Reference proteome</keyword>
<name>A0A7X1E6I5_9BACT</name>
<evidence type="ECO:0000313" key="2">
    <source>
        <dbReference type="Proteomes" id="UP000526501"/>
    </source>
</evidence>
<organism evidence="1 2">
    <name type="scientific">Pelagicoccus albus</name>
    <dbReference type="NCBI Taxonomy" id="415222"/>
    <lineage>
        <taxon>Bacteria</taxon>
        <taxon>Pseudomonadati</taxon>
        <taxon>Verrucomicrobiota</taxon>
        <taxon>Opitutia</taxon>
        <taxon>Puniceicoccales</taxon>
        <taxon>Pelagicoccaceae</taxon>
        <taxon>Pelagicoccus</taxon>
    </lineage>
</organism>
<dbReference type="RefSeq" id="WP_185658618.1">
    <property type="nucleotide sequence ID" value="NZ_CAWPOO010000001.1"/>
</dbReference>
<dbReference type="InterPro" id="IPR046170">
    <property type="entry name" value="DUF6172"/>
</dbReference>
<gene>
    <name evidence="1" type="ORF">H5P27_01535</name>
</gene>
<comment type="caution">
    <text evidence="1">The sequence shown here is derived from an EMBL/GenBank/DDBJ whole genome shotgun (WGS) entry which is preliminary data.</text>
</comment>
<dbReference type="EMBL" id="JACHVC010000001">
    <property type="protein sequence ID" value="MBC2604730.1"/>
    <property type="molecule type" value="Genomic_DNA"/>
</dbReference>
<dbReference type="Proteomes" id="UP000526501">
    <property type="component" value="Unassembled WGS sequence"/>
</dbReference>
<evidence type="ECO:0000313" key="1">
    <source>
        <dbReference type="EMBL" id="MBC2604730.1"/>
    </source>
</evidence>
<accession>A0A7X1E6I5</accession>